<dbReference type="EMBL" id="BQXU01000011">
    <property type="protein sequence ID" value="GKT45000.1"/>
    <property type="molecule type" value="Genomic_DNA"/>
</dbReference>
<feature type="compositionally biased region" description="Low complexity" evidence="1">
    <location>
        <begin position="1"/>
        <end position="18"/>
    </location>
</feature>
<organism evidence="2 3">
    <name type="scientific">Colletotrichum spaethianum</name>
    <dbReference type="NCBI Taxonomy" id="700344"/>
    <lineage>
        <taxon>Eukaryota</taxon>
        <taxon>Fungi</taxon>
        <taxon>Dikarya</taxon>
        <taxon>Ascomycota</taxon>
        <taxon>Pezizomycotina</taxon>
        <taxon>Sordariomycetes</taxon>
        <taxon>Hypocreomycetidae</taxon>
        <taxon>Glomerellales</taxon>
        <taxon>Glomerellaceae</taxon>
        <taxon>Colletotrichum</taxon>
        <taxon>Colletotrichum spaethianum species complex</taxon>
    </lineage>
</organism>
<sequence>MASEQPAEPPAAAAAAPAASPPAAPAGQEETTTATDTTGILPAEHWVQAARDAADDGDTDSALGDDAASSTASISSTILQYRKIHGRTFHGEVGDAQYW</sequence>
<dbReference type="Proteomes" id="UP001055115">
    <property type="component" value="Unassembled WGS sequence"/>
</dbReference>
<gene>
    <name evidence="2" type="ORF">ColSpa_05181</name>
</gene>
<dbReference type="RefSeq" id="XP_049127350.1">
    <property type="nucleotide sequence ID" value="XM_049271393.1"/>
</dbReference>
<dbReference type="AlphaFoldDB" id="A0AA37LED5"/>
<feature type="region of interest" description="Disordered" evidence="1">
    <location>
        <begin position="1"/>
        <end position="75"/>
    </location>
</feature>
<proteinExistence type="predicted"/>
<evidence type="ECO:0000313" key="2">
    <source>
        <dbReference type="EMBL" id="GKT45000.1"/>
    </source>
</evidence>
<comment type="caution">
    <text evidence="2">The sequence shown here is derived from an EMBL/GenBank/DDBJ whole genome shotgun (WGS) entry which is preliminary data.</text>
</comment>
<dbReference type="GeneID" id="73325983"/>
<protein>
    <submittedName>
        <fullName evidence="2">Uncharacterized protein</fullName>
    </submittedName>
</protein>
<name>A0AA37LED5_9PEZI</name>
<accession>A0AA37LED5</accession>
<evidence type="ECO:0000256" key="1">
    <source>
        <dbReference type="SAM" id="MobiDB-lite"/>
    </source>
</evidence>
<feature type="compositionally biased region" description="Low complexity" evidence="1">
    <location>
        <begin position="60"/>
        <end position="75"/>
    </location>
</feature>
<evidence type="ECO:0000313" key="3">
    <source>
        <dbReference type="Proteomes" id="UP001055115"/>
    </source>
</evidence>
<reference evidence="2 3" key="1">
    <citation type="submission" date="2022-03" db="EMBL/GenBank/DDBJ databases">
        <title>Genome data of Colletotrichum spp.</title>
        <authorList>
            <person name="Utami Y.D."/>
            <person name="Hiruma K."/>
        </authorList>
    </citation>
    <scope>NUCLEOTIDE SEQUENCE [LARGE SCALE GENOMIC DNA]</scope>
    <source>
        <strain evidence="2 3">MAFF 239500</strain>
    </source>
</reference>
<keyword evidence="3" id="KW-1185">Reference proteome</keyword>